<name>A0A6L2PTP5_COPFO</name>
<feature type="chain" id="PRO_5027091539" description="G-protein coupled receptors family 2 profile 2 domain-containing protein" evidence="7">
    <location>
        <begin position="18"/>
        <end position="739"/>
    </location>
</feature>
<feature type="domain" description="G-protein coupled receptors family 2 profile 2" evidence="8">
    <location>
        <begin position="452"/>
        <end position="705"/>
    </location>
</feature>
<dbReference type="GO" id="GO:0004930">
    <property type="term" value="F:G protein-coupled receptor activity"/>
    <property type="evidence" value="ECO:0007669"/>
    <property type="project" value="InterPro"/>
</dbReference>
<evidence type="ECO:0000256" key="2">
    <source>
        <dbReference type="ARBA" id="ARBA00022692"/>
    </source>
</evidence>
<feature type="transmembrane region" description="Helical" evidence="6">
    <location>
        <begin position="682"/>
        <end position="701"/>
    </location>
</feature>
<dbReference type="EMBL" id="BLKM01000415">
    <property type="protein sequence ID" value="GFG33187.1"/>
    <property type="molecule type" value="Genomic_DNA"/>
</dbReference>
<dbReference type="AlphaFoldDB" id="A0A6L2PTP5"/>
<feature type="signal peptide" evidence="7">
    <location>
        <begin position="1"/>
        <end position="17"/>
    </location>
</feature>
<feature type="transmembrane region" description="Helical" evidence="6">
    <location>
        <begin position="562"/>
        <end position="585"/>
    </location>
</feature>
<dbReference type="GO" id="GO:0016020">
    <property type="term" value="C:membrane"/>
    <property type="evidence" value="ECO:0007669"/>
    <property type="project" value="UniProtKB-SubCell"/>
</dbReference>
<organism evidence="10 11">
    <name type="scientific">Coptotermes formosanus</name>
    <name type="common">Formosan subterranean termite</name>
    <dbReference type="NCBI Taxonomy" id="36987"/>
    <lineage>
        <taxon>Eukaryota</taxon>
        <taxon>Metazoa</taxon>
        <taxon>Ecdysozoa</taxon>
        <taxon>Arthropoda</taxon>
        <taxon>Hexapoda</taxon>
        <taxon>Insecta</taxon>
        <taxon>Pterygota</taxon>
        <taxon>Neoptera</taxon>
        <taxon>Polyneoptera</taxon>
        <taxon>Dictyoptera</taxon>
        <taxon>Blattodea</taxon>
        <taxon>Blattoidea</taxon>
        <taxon>Termitoidae</taxon>
        <taxon>Rhinotermitidae</taxon>
        <taxon>Coptotermes</taxon>
    </lineage>
</organism>
<evidence type="ECO:0000259" key="8">
    <source>
        <dbReference type="PROSITE" id="PS50261"/>
    </source>
</evidence>
<evidence type="ECO:0000256" key="7">
    <source>
        <dbReference type="SAM" id="SignalP"/>
    </source>
</evidence>
<dbReference type="InterPro" id="IPR000832">
    <property type="entry name" value="GPCR_2_secretin-like"/>
</dbReference>
<evidence type="ECO:0000256" key="3">
    <source>
        <dbReference type="ARBA" id="ARBA00022989"/>
    </source>
</evidence>
<dbReference type="PROSITE" id="PS50958">
    <property type="entry name" value="SMB_2"/>
    <property type="match status" value="1"/>
</dbReference>
<evidence type="ECO:0000256" key="4">
    <source>
        <dbReference type="ARBA" id="ARBA00023136"/>
    </source>
</evidence>
<feature type="transmembrane region" description="Helical" evidence="6">
    <location>
        <begin position="609"/>
        <end position="635"/>
    </location>
</feature>
<dbReference type="InterPro" id="IPR053231">
    <property type="entry name" value="GPCR_LN-TM7"/>
</dbReference>
<comment type="caution">
    <text evidence="10">The sequence shown here is derived from an EMBL/GenBank/DDBJ whole genome shotgun (WGS) entry which is preliminary data.</text>
</comment>
<keyword evidence="7" id="KW-0732">Signal</keyword>
<dbReference type="Gene3D" id="1.20.1070.10">
    <property type="entry name" value="Rhodopsin 7-helix transmembrane proteins"/>
    <property type="match status" value="1"/>
</dbReference>
<feature type="domain" description="SMB" evidence="9">
    <location>
        <begin position="66"/>
        <end position="110"/>
    </location>
</feature>
<dbReference type="OrthoDB" id="6134459at2759"/>
<evidence type="ECO:0000313" key="11">
    <source>
        <dbReference type="Proteomes" id="UP000502823"/>
    </source>
</evidence>
<reference evidence="11" key="1">
    <citation type="submission" date="2020-01" db="EMBL/GenBank/DDBJ databases">
        <title>Draft genome sequence of the Termite Coptotermes fromosanus.</title>
        <authorList>
            <person name="Itakura S."/>
            <person name="Yosikawa Y."/>
            <person name="Umezawa K."/>
        </authorList>
    </citation>
    <scope>NUCLEOTIDE SEQUENCE [LARGE SCALE GENOMIC DNA]</scope>
</reference>
<keyword evidence="2 6" id="KW-0812">Transmembrane</keyword>
<dbReference type="CDD" id="cd15039">
    <property type="entry name" value="7tmB3_Methuselah-like"/>
    <property type="match status" value="1"/>
</dbReference>
<gene>
    <name evidence="10" type="ORF">Cfor_01147</name>
</gene>
<dbReference type="GO" id="GO:0007166">
    <property type="term" value="P:cell surface receptor signaling pathway"/>
    <property type="evidence" value="ECO:0007669"/>
    <property type="project" value="InterPro"/>
</dbReference>
<feature type="transmembrane region" description="Helical" evidence="6">
    <location>
        <begin position="451"/>
        <end position="474"/>
    </location>
</feature>
<comment type="subcellular location">
    <subcellularLocation>
        <location evidence="1">Membrane</location>
        <topology evidence="1">Multi-pass membrane protein</topology>
    </subcellularLocation>
</comment>
<feature type="transmembrane region" description="Helical" evidence="6">
    <location>
        <begin position="656"/>
        <end position="676"/>
    </location>
</feature>
<dbReference type="PANTHER" id="PTHR45902:SF5">
    <property type="entry name" value="G-PROTEIN COUPLED RECEPTORS FAMILY 2 PROFILE 2 DOMAIN-CONTAINING PROTEIN"/>
    <property type="match status" value="1"/>
</dbReference>
<protein>
    <recommendedName>
        <fullName evidence="12">G-protein coupled receptors family 2 profile 2 domain-containing protein</fullName>
    </recommendedName>
</protein>
<dbReference type="PROSITE" id="PS50261">
    <property type="entry name" value="G_PROTEIN_RECEP_F2_4"/>
    <property type="match status" value="1"/>
</dbReference>
<dbReference type="InParanoid" id="A0A6L2PTP5"/>
<dbReference type="Proteomes" id="UP000502823">
    <property type="component" value="Unassembled WGS sequence"/>
</dbReference>
<evidence type="ECO:0000256" key="5">
    <source>
        <dbReference type="ARBA" id="ARBA00023157"/>
    </source>
</evidence>
<feature type="transmembrane region" description="Helical" evidence="6">
    <location>
        <begin position="486"/>
        <end position="508"/>
    </location>
</feature>
<keyword evidence="3 6" id="KW-1133">Transmembrane helix</keyword>
<dbReference type="InterPro" id="IPR017981">
    <property type="entry name" value="GPCR_2-like_7TM"/>
</dbReference>
<evidence type="ECO:0008006" key="12">
    <source>
        <dbReference type="Google" id="ProtNLM"/>
    </source>
</evidence>
<dbReference type="InterPro" id="IPR001212">
    <property type="entry name" value="Somatomedin_B_dom"/>
</dbReference>
<keyword evidence="5" id="KW-1015">Disulfide bond</keyword>
<sequence>MVSALLGLLLVFAAVRCWPAMESSTPSSDIYRRYYDIDSSTDRAGHVARDWLASQSAANVAHGILVDGQCVSHRPSCSKGTSGEACQCDTLCAQYGDCCPDAPSFVSEHQQRGASSFICDKTNVYMMSSCPPEWNDSSTRFHCEYPDASYQDPLFDVPVTSHRTNITYRNRHCALCHYDLDAGTTDAWSIYFSCDHAWLNISNEMIINHLVYNTTTSSWVLNLTAHSELLIFHNPKTSTQLYDCTVGVWPPALSHTVLRTCDSSTVDTCPEDWTDEDVRAQCEAYTAHVCLNDTVYRNDYCRICNSNDSFHGVACLQFSVRVPLEKLSPDFTVLLDWRRLRERNTCQQDVEEYDPFAKTCRTAFMEAEYLKPDNCTSASTNETSNSLFDTCLKIGLDPHEYYVEDNDTMTVFISAYNMTLQPHEYKIDNDSQLIICLPEFDETLVPEFAQAFGYITVIGVSLSILFLVLHLLVFGMTPKLRNLSSMNLASLSVSLLMMYCAFFVGFYLRNSGMPCVVMAVIIHYALLASFCWMLTIAYDVNRVLRQTTTKLLLTTGKHWWRFGFYSLWSWTFPAVIVGAALAANFSTDRVLEFLRPGYGAKECYINNPMALLVFIVGPLLVIMVFNAVFFFWSACLIRTTRSELSNATRTHTNFHLYARLALIMGLTWAVGLIAGYVDVVVLWYAFVVLNTLQGLFIFLAFTCTQKVWRGLCEQLGLQRDQQTQGAKSAVNTGTAATWT</sequence>
<accession>A0A6L2PTP5</accession>
<evidence type="ECO:0000256" key="6">
    <source>
        <dbReference type="SAM" id="Phobius"/>
    </source>
</evidence>
<proteinExistence type="predicted"/>
<dbReference type="Pfam" id="PF00002">
    <property type="entry name" value="7tm_2"/>
    <property type="match status" value="1"/>
</dbReference>
<dbReference type="PANTHER" id="PTHR45902">
    <property type="entry name" value="LATROPHILIN RECEPTOR-LIKE PROTEIN A"/>
    <property type="match status" value="1"/>
</dbReference>
<evidence type="ECO:0000256" key="1">
    <source>
        <dbReference type="ARBA" id="ARBA00004141"/>
    </source>
</evidence>
<keyword evidence="4 6" id="KW-0472">Membrane</keyword>
<feature type="transmembrane region" description="Helical" evidence="6">
    <location>
        <begin position="520"/>
        <end position="541"/>
    </location>
</feature>
<evidence type="ECO:0000259" key="9">
    <source>
        <dbReference type="PROSITE" id="PS50958"/>
    </source>
</evidence>
<evidence type="ECO:0000313" key="10">
    <source>
        <dbReference type="EMBL" id="GFG33187.1"/>
    </source>
</evidence>
<keyword evidence="11" id="KW-1185">Reference proteome</keyword>